<dbReference type="EMBL" id="QSHO01000030">
    <property type="protein sequence ID" value="RHC12155.1"/>
    <property type="molecule type" value="Genomic_DNA"/>
</dbReference>
<dbReference type="GO" id="GO:0070573">
    <property type="term" value="F:metallodipeptidase activity"/>
    <property type="evidence" value="ECO:0007669"/>
    <property type="project" value="InterPro"/>
</dbReference>
<proteinExistence type="predicted"/>
<reference evidence="3 4" key="1">
    <citation type="submission" date="2018-08" db="EMBL/GenBank/DDBJ databases">
        <title>A genome reference for cultivated species of the human gut microbiota.</title>
        <authorList>
            <person name="Zou Y."/>
            <person name="Xue W."/>
            <person name="Luo G."/>
        </authorList>
    </citation>
    <scope>NUCLEOTIDE SEQUENCE [LARGE SCALE GENOMIC DNA]</scope>
    <source>
        <strain evidence="3 4">AM37-1AC</strain>
    </source>
</reference>
<dbReference type="PANTHER" id="PTHR10443:SF12">
    <property type="entry name" value="DIPEPTIDASE"/>
    <property type="match status" value="1"/>
</dbReference>
<feature type="coiled-coil region" evidence="1">
    <location>
        <begin position="8"/>
        <end position="35"/>
    </location>
</feature>
<dbReference type="PROSITE" id="PS51365">
    <property type="entry name" value="RENAL_DIPEPTIDASE_2"/>
    <property type="match status" value="1"/>
</dbReference>
<dbReference type="Pfam" id="PF01244">
    <property type="entry name" value="Peptidase_M19"/>
    <property type="match status" value="1"/>
</dbReference>
<protein>
    <submittedName>
        <fullName evidence="3">Membrane dipeptidase</fullName>
    </submittedName>
</protein>
<dbReference type="CDD" id="cd01301">
    <property type="entry name" value="rDP_like"/>
    <property type="match status" value="1"/>
</dbReference>
<comment type="caution">
    <text evidence="3">The sequence shown here is derived from an EMBL/GenBank/DDBJ whole genome shotgun (WGS) entry which is preliminary data.</text>
</comment>
<keyword evidence="1" id="KW-0175">Coiled coil</keyword>
<dbReference type="PANTHER" id="PTHR10443">
    <property type="entry name" value="MICROSOMAL DIPEPTIDASE"/>
    <property type="match status" value="1"/>
</dbReference>
<reference evidence="2 5" key="2">
    <citation type="submission" date="2019-10" db="EMBL/GenBank/DDBJ databases">
        <title>Roseburia spp. ameliorate alcoholic fatty liver via restoration of gut barrier function.</title>
        <authorList>
            <person name="Seo B."/>
            <person name="Ko G."/>
        </authorList>
    </citation>
    <scope>NUCLEOTIDE SEQUENCE [LARGE SCALE GENOMIC DNA]</scope>
    <source>
        <strain evidence="2 5">SNUG30017</strain>
    </source>
</reference>
<name>A0A3R6F6Q0_9FIRM</name>
<dbReference type="GO" id="GO:0006508">
    <property type="term" value="P:proteolysis"/>
    <property type="evidence" value="ECO:0007669"/>
    <property type="project" value="InterPro"/>
</dbReference>
<dbReference type="Proteomes" id="UP000479531">
    <property type="component" value="Unassembled WGS sequence"/>
</dbReference>
<sequence length="342" mass="39058">MNYIDMHCDTLVKAVEQKKETAKKLEHTMVDAERLHRCGTKAQFFAMFLQQKKEENWSDPGHDPDDCRSEKRKISLWYNGAEIEKQMQDMYAVYQNTMENCADIIAPACTYEDLQRNWQQKKVSAFLTVENGCVVDGKMERLEQLYQMGVRLITLTWNDDNCFGHSHAKDAGRMQLGLTPFGKEAVTYMTERGILVDVSHLSDGGFYDVAELVKKPFVASHSNCRELAPATRNLTDDMIRILAEHGGVCGLNFYPPFLNTDPVDKVSRIERMCEHVKHLVNVGGIECVGIGTDFDGIEGNLEIADCMEMEKLFDALQKKGFCEDDIERIAYKNVERVIREVM</sequence>
<evidence type="ECO:0000313" key="2">
    <source>
        <dbReference type="EMBL" id="MVQ45866.1"/>
    </source>
</evidence>
<dbReference type="Gene3D" id="3.20.20.140">
    <property type="entry name" value="Metal-dependent hydrolases"/>
    <property type="match status" value="1"/>
</dbReference>
<accession>A0A3R6F6Q0</accession>
<evidence type="ECO:0000313" key="4">
    <source>
        <dbReference type="Proteomes" id="UP000283513"/>
    </source>
</evidence>
<gene>
    <name evidence="3" type="ORF">DW856_19220</name>
    <name evidence="2" type="ORF">GCK47_09140</name>
</gene>
<dbReference type="SUPFAM" id="SSF51556">
    <property type="entry name" value="Metallo-dependent hydrolases"/>
    <property type="match status" value="1"/>
</dbReference>
<dbReference type="InterPro" id="IPR032466">
    <property type="entry name" value="Metal_Hydrolase"/>
</dbReference>
<dbReference type="AlphaFoldDB" id="A0A3R6F6Q0"/>
<dbReference type="Proteomes" id="UP000283513">
    <property type="component" value="Unassembled WGS sequence"/>
</dbReference>
<dbReference type="RefSeq" id="WP_118599544.1">
    <property type="nucleotide sequence ID" value="NZ_QSHO01000030.1"/>
</dbReference>
<dbReference type="InterPro" id="IPR008257">
    <property type="entry name" value="Pept_M19"/>
</dbReference>
<evidence type="ECO:0000313" key="5">
    <source>
        <dbReference type="Proteomes" id="UP000479531"/>
    </source>
</evidence>
<organism evidence="3 4">
    <name type="scientific">Roseburia intestinalis</name>
    <dbReference type="NCBI Taxonomy" id="166486"/>
    <lineage>
        <taxon>Bacteria</taxon>
        <taxon>Bacillati</taxon>
        <taxon>Bacillota</taxon>
        <taxon>Clostridia</taxon>
        <taxon>Lachnospirales</taxon>
        <taxon>Lachnospiraceae</taxon>
        <taxon>Roseburia</taxon>
    </lineage>
</organism>
<evidence type="ECO:0000256" key="1">
    <source>
        <dbReference type="SAM" id="Coils"/>
    </source>
</evidence>
<dbReference type="EMBL" id="WGGT01000009">
    <property type="protein sequence ID" value="MVQ45866.1"/>
    <property type="molecule type" value="Genomic_DNA"/>
</dbReference>
<evidence type="ECO:0000313" key="3">
    <source>
        <dbReference type="EMBL" id="RHC12155.1"/>
    </source>
</evidence>